<dbReference type="GeneID" id="18913135"/>
<dbReference type="InParanoid" id="K5W0G5"/>
<feature type="region of interest" description="Disordered" evidence="1">
    <location>
        <begin position="56"/>
        <end position="86"/>
    </location>
</feature>
<gene>
    <name evidence="2" type="ORF">PHACADRAFT_211615</name>
</gene>
<feature type="compositionally biased region" description="Acidic residues" evidence="1">
    <location>
        <begin position="76"/>
        <end position="86"/>
    </location>
</feature>
<dbReference type="HOGENOM" id="CLU_1595131_0_0_1"/>
<dbReference type="KEGG" id="pco:PHACADRAFT_211615"/>
<organism evidence="2 3">
    <name type="scientific">Phanerochaete carnosa (strain HHB-10118-sp)</name>
    <name type="common">White-rot fungus</name>
    <name type="synonym">Peniophora carnosa</name>
    <dbReference type="NCBI Taxonomy" id="650164"/>
    <lineage>
        <taxon>Eukaryota</taxon>
        <taxon>Fungi</taxon>
        <taxon>Dikarya</taxon>
        <taxon>Basidiomycota</taxon>
        <taxon>Agaricomycotina</taxon>
        <taxon>Agaricomycetes</taxon>
        <taxon>Polyporales</taxon>
        <taxon>Phanerochaetaceae</taxon>
        <taxon>Phanerochaete</taxon>
    </lineage>
</organism>
<feature type="compositionally biased region" description="Acidic residues" evidence="1">
    <location>
        <begin position="57"/>
        <end position="69"/>
    </location>
</feature>
<proteinExistence type="predicted"/>
<evidence type="ECO:0000256" key="1">
    <source>
        <dbReference type="SAM" id="MobiDB-lite"/>
    </source>
</evidence>
<reference evidence="2 3" key="1">
    <citation type="journal article" date="2012" name="BMC Genomics">
        <title>Comparative genomics of the white-rot fungi, Phanerochaete carnosa and P. chrysosporium, to elucidate the genetic basis of the distinct wood types they colonize.</title>
        <authorList>
            <person name="Suzuki H."/>
            <person name="MacDonald J."/>
            <person name="Syed K."/>
            <person name="Salamov A."/>
            <person name="Hori C."/>
            <person name="Aerts A."/>
            <person name="Henrissat B."/>
            <person name="Wiebenga A."/>
            <person name="vanKuyk P.A."/>
            <person name="Barry K."/>
            <person name="Lindquist E."/>
            <person name="LaButti K."/>
            <person name="Lapidus A."/>
            <person name="Lucas S."/>
            <person name="Coutinho P."/>
            <person name="Gong Y."/>
            <person name="Samejima M."/>
            <person name="Mahadevan R."/>
            <person name="Abou-Zaid M."/>
            <person name="de Vries R.P."/>
            <person name="Igarashi K."/>
            <person name="Yadav J.S."/>
            <person name="Grigoriev I.V."/>
            <person name="Master E.R."/>
        </authorList>
    </citation>
    <scope>NUCLEOTIDE SEQUENCE [LARGE SCALE GENOMIC DNA]</scope>
    <source>
        <strain evidence="2 3">HHB-10118-sp</strain>
    </source>
</reference>
<dbReference type="AlphaFoldDB" id="K5W0G5"/>
<protein>
    <submittedName>
        <fullName evidence="2">Uncharacterized protein</fullName>
    </submittedName>
</protein>
<keyword evidence="3" id="KW-1185">Reference proteome</keyword>
<dbReference type="Proteomes" id="UP000008370">
    <property type="component" value="Unassembled WGS sequence"/>
</dbReference>
<sequence>MAVAAEEWTLHSPPSMQTLVSTHVKHVVVPFQSPASHVLHDFQYNPLMHTTVPLSAQEEEGSEDADVEEDSRIVEEGDDENADVEEDSRIVEGDVEYELDLNLIGDAPPACSLITPPPLPIRALHPTILLEECACQQDQAAAPISSSSASETSSVSLEADYSIEFIS</sequence>
<evidence type="ECO:0000313" key="3">
    <source>
        <dbReference type="Proteomes" id="UP000008370"/>
    </source>
</evidence>
<name>K5W0G5_PHACS</name>
<dbReference type="EMBL" id="JH930475">
    <property type="protein sequence ID" value="EKM52349.1"/>
    <property type="molecule type" value="Genomic_DNA"/>
</dbReference>
<accession>K5W0G5</accession>
<evidence type="ECO:0000313" key="2">
    <source>
        <dbReference type="EMBL" id="EKM52349.1"/>
    </source>
</evidence>
<dbReference type="RefSeq" id="XP_007398698.1">
    <property type="nucleotide sequence ID" value="XM_007398636.1"/>
</dbReference>